<dbReference type="Proteomes" id="UP000320841">
    <property type="component" value="Segment"/>
</dbReference>
<proteinExistence type="predicted"/>
<keyword evidence="2" id="KW-1185">Reference proteome</keyword>
<dbReference type="RefSeq" id="YP_009848262.1">
    <property type="nucleotide sequence ID" value="NC_048782.1"/>
</dbReference>
<dbReference type="EMBL" id="MK967380">
    <property type="protein sequence ID" value="QDM56063.1"/>
    <property type="molecule type" value="Genomic_DNA"/>
</dbReference>
<name>A0A515MHB8_9CAUD</name>
<protein>
    <submittedName>
        <fullName evidence="1">Uncharacterized protein</fullName>
    </submittedName>
</protein>
<evidence type="ECO:0000313" key="2">
    <source>
        <dbReference type="Proteomes" id="UP000320841"/>
    </source>
</evidence>
<organism evidence="1 2">
    <name type="scientific">Rhodococcus phage Sleepyhead</name>
    <dbReference type="NCBI Taxonomy" id="2591131"/>
    <lineage>
        <taxon>Viruses</taxon>
        <taxon>Duplodnaviria</taxon>
        <taxon>Heunggongvirae</taxon>
        <taxon>Uroviricota</taxon>
        <taxon>Caudoviricetes</taxon>
        <taxon>Sleepyheadvirus</taxon>
        <taxon>Sleepyheadvirus sleepyhead</taxon>
    </lineage>
</organism>
<dbReference type="GeneID" id="55618680"/>
<sequence length="73" mass="8058">MTIEFPDSVALRMVRDKLARQTGKVHFALLMTFDENGDGVESIIGSEGLSPEMATTLLYKTAVEIERQTAEPT</sequence>
<gene>
    <name evidence="1" type="primary">48</name>
    <name evidence="1" type="ORF">SEA_SLEEPYHEAD_48</name>
</gene>
<evidence type="ECO:0000313" key="1">
    <source>
        <dbReference type="EMBL" id="QDM56063.1"/>
    </source>
</evidence>
<dbReference type="KEGG" id="vg:55618680"/>
<accession>A0A515MHB8</accession>
<reference evidence="1 2" key="1">
    <citation type="submission" date="2019-05" db="EMBL/GenBank/DDBJ databases">
        <authorList>
            <person name="Andrick R."/>
            <person name="Dugal D."/>
            <person name="Kinney M."/>
            <person name="Taplin D."/>
            <person name="Molloy S.D."/>
            <person name="Garlena R.A."/>
            <person name="Russell D.A."/>
            <person name="Pope W.H."/>
            <person name="Jacobs-Sera D."/>
            <person name="Hatfull G.F."/>
        </authorList>
    </citation>
    <scope>NUCLEOTIDE SEQUENCE [LARGE SCALE GENOMIC DNA]</scope>
</reference>